<sequence>MVAKTSGPQLEQRIQCIKFIIFCLNAIIWMMPYREHFISSLCLHQYESDNHIIVFIRVTNIKLLGSSMFGLCMWLRLDPNFQEWVSFLEIYEFYIGIYILLAASIFIVVITFIGCGVALMEHILGLYIYAGLQLFSYVLGLVGTAILLDYSTYDSKIQPLIRRSMTALINNYQDPKATYILQLIQESIGCCGADGPMDYLTLKKPLPTECRNTVTGNAFFYGCVEEISWFLEGRSGWLAGLALALCMLHIIITALTLTLVRAIKKEERYITFKR</sequence>
<dbReference type="InterPro" id="IPR018499">
    <property type="entry name" value="Tetraspanin/Peripherin"/>
</dbReference>
<feature type="disulfide bond" evidence="6">
    <location>
        <begin position="191"/>
        <end position="210"/>
    </location>
</feature>
<dbReference type="InterPro" id="IPR008952">
    <property type="entry name" value="Tetraspanin_EC2_sf"/>
</dbReference>
<organism evidence="8 9">
    <name type="scientific">Apis cerana cerana</name>
    <name type="common">Oriental honeybee</name>
    <dbReference type="NCBI Taxonomy" id="94128"/>
    <lineage>
        <taxon>Eukaryota</taxon>
        <taxon>Metazoa</taxon>
        <taxon>Ecdysozoa</taxon>
        <taxon>Arthropoda</taxon>
        <taxon>Hexapoda</taxon>
        <taxon>Insecta</taxon>
        <taxon>Pterygota</taxon>
        <taxon>Neoptera</taxon>
        <taxon>Endopterygota</taxon>
        <taxon>Hymenoptera</taxon>
        <taxon>Apocrita</taxon>
        <taxon>Aculeata</taxon>
        <taxon>Apoidea</taxon>
        <taxon>Anthophila</taxon>
        <taxon>Apidae</taxon>
        <taxon>Apis</taxon>
    </lineage>
</organism>
<keyword evidence="6" id="KW-1015">Disulfide bond</keyword>
<evidence type="ECO:0000256" key="1">
    <source>
        <dbReference type="ARBA" id="ARBA00004141"/>
    </source>
</evidence>
<evidence type="ECO:0000313" key="9">
    <source>
        <dbReference type="Proteomes" id="UP000242457"/>
    </source>
</evidence>
<dbReference type="CDD" id="cd03127">
    <property type="entry name" value="tetraspanin_LEL"/>
    <property type="match status" value="1"/>
</dbReference>
<comment type="similarity">
    <text evidence="2 7">Belongs to the tetraspanin (TM4SF) family.</text>
</comment>
<evidence type="ECO:0000256" key="4">
    <source>
        <dbReference type="ARBA" id="ARBA00022989"/>
    </source>
</evidence>
<dbReference type="GO" id="GO:0016020">
    <property type="term" value="C:membrane"/>
    <property type="evidence" value="ECO:0007669"/>
    <property type="project" value="UniProtKB-SubCell"/>
</dbReference>
<keyword evidence="4 7" id="KW-1133">Transmembrane helix</keyword>
<evidence type="ECO:0000313" key="8">
    <source>
        <dbReference type="EMBL" id="PBC26557.1"/>
    </source>
</evidence>
<dbReference type="Proteomes" id="UP000242457">
    <property type="component" value="Unassembled WGS sequence"/>
</dbReference>
<keyword evidence="9" id="KW-1185">Reference proteome</keyword>
<dbReference type="Pfam" id="PF00335">
    <property type="entry name" value="Tetraspanin"/>
    <property type="match status" value="1"/>
</dbReference>
<dbReference type="OrthoDB" id="10051670at2759"/>
<gene>
    <name evidence="8" type="ORF">APICC_04491</name>
</gene>
<feature type="transmembrane region" description="Helical" evidence="7">
    <location>
        <begin position="126"/>
        <end position="148"/>
    </location>
</feature>
<feature type="transmembrane region" description="Helical" evidence="7">
    <location>
        <begin position="52"/>
        <end position="77"/>
    </location>
</feature>
<evidence type="ECO:0000256" key="5">
    <source>
        <dbReference type="ARBA" id="ARBA00023136"/>
    </source>
</evidence>
<reference evidence="8 9" key="1">
    <citation type="submission" date="2014-07" db="EMBL/GenBank/DDBJ databases">
        <title>Genomic and transcriptomic analysis on Apis cerana provide comprehensive insights into honey bee biology.</title>
        <authorList>
            <person name="Diao Q."/>
            <person name="Sun L."/>
            <person name="Zheng H."/>
            <person name="Zheng H."/>
            <person name="Xu S."/>
            <person name="Wang S."/>
            <person name="Zeng Z."/>
            <person name="Hu F."/>
            <person name="Su S."/>
            <person name="Wu J."/>
        </authorList>
    </citation>
    <scope>NUCLEOTIDE SEQUENCE [LARGE SCALE GENOMIC DNA]</scope>
    <source>
        <tissue evidence="8">Pupae without intestine</tissue>
    </source>
</reference>
<dbReference type="SUPFAM" id="SSF48652">
    <property type="entry name" value="Tetraspanin"/>
    <property type="match status" value="1"/>
</dbReference>
<name>A0A2A3E4A0_APICC</name>
<dbReference type="InterPro" id="IPR000301">
    <property type="entry name" value="Tetraspanin_animals"/>
</dbReference>
<feature type="transmembrane region" description="Helical" evidence="7">
    <location>
        <begin position="97"/>
        <end position="119"/>
    </location>
</feature>
<proteinExistence type="inferred from homology"/>
<accession>A0A2A3E4A0</accession>
<evidence type="ECO:0000256" key="2">
    <source>
        <dbReference type="ARBA" id="ARBA00006840"/>
    </source>
</evidence>
<evidence type="ECO:0000256" key="6">
    <source>
        <dbReference type="PIRSR" id="PIRSR002419-1"/>
    </source>
</evidence>
<feature type="disulfide bond" evidence="6">
    <location>
        <begin position="190"/>
        <end position="223"/>
    </location>
</feature>
<keyword evidence="3 7" id="KW-0812">Transmembrane</keyword>
<comment type="subcellular location">
    <subcellularLocation>
        <location evidence="1 7">Membrane</location>
        <topology evidence="1 7">Multi-pass membrane protein</topology>
    </subcellularLocation>
</comment>
<feature type="transmembrane region" description="Helical" evidence="7">
    <location>
        <begin position="237"/>
        <end position="260"/>
    </location>
</feature>
<dbReference type="PRINTS" id="PR00259">
    <property type="entry name" value="TMFOUR"/>
</dbReference>
<dbReference type="EMBL" id="KZ288379">
    <property type="protein sequence ID" value="PBC26557.1"/>
    <property type="molecule type" value="Genomic_DNA"/>
</dbReference>
<keyword evidence="5 7" id="KW-0472">Membrane</keyword>
<dbReference type="PIRSF" id="PIRSF002419">
    <property type="entry name" value="Tetraspanin"/>
    <property type="match status" value="1"/>
</dbReference>
<evidence type="ECO:0000256" key="7">
    <source>
        <dbReference type="RuleBase" id="RU361218"/>
    </source>
</evidence>
<protein>
    <recommendedName>
        <fullName evidence="7">Tetraspanin</fullName>
    </recommendedName>
</protein>
<dbReference type="Gene3D" id="1.10.1450.10">
    <property type="entry name" value="Tetraspanin"/>
    <property type="match status" value="1"/>
</dbReference>
<dbReference type="AlphaFoldDB" id="A0A2A3E4A0"/>
<evidence type="ECO:0000256" key="3">
    <source>
        <dbReference type="ARBA" id="ARBA00022692"/>
    </source>
</evidence>
<dbReference type="STRING" id="94128.A0A2A3E4A0"/>